<dbReference type="RefSeq" id="WP_089681288.1">
    <property type="nucleotide sequence ID" value="NZ_FNFO01000003.1"/>
</dbReference>
<accession>A0A1G9DVY4</accession>
<evidence type="ECO:0000313" key="2">
    <source>
        <dbReference type="EMBL" id="SDK68019.1"/>
    </source>
</evidence>
<protein>
    <submittedName>
        <fullName evidence="2">Tetratricopeptide repeat-containing protein</fullName>
    </submittedName>
</protein>
<dbReference type="EMBL" id="FNFO01000003">
    <property type="protein sequence ID" value="SDK68019.1"/>
    <property type="molecule type" value="Genomic_DNA"/>
</dbReference>
<feature type="repeat" description="TPR" evidence="1">
    <location>
        <begin position="45"/>
        <end position="78"/>
    </location>
</feature>
<dbReference type="PROSITE" id="PS50005">
    <property type="entry name" value="TPR"/>
    <property type="match status" value="3"/>
</dbReference>
<reference evidence="2 3" key="1">
    <citation type="submission" date="2016-10" db="EMBL/GenBank/DDBJ databases">
        <authorList>
            <person name="de Groot N.N."/>
        </authorList>
    </citation>
    <scope>NUCLEOTIDE SEQUENCE [LARGE SCALE GENOMIC DNA]</scope>
    <source>
        <strain evidence="2 3">DSM 25186</strain>
    </source>
</reference>
<dbReference type="SUPFAM" id="SSF48452">
    <property type="entry name" value="TPR-like"/>
    <property type="match status" value="2"/>
</dbReference>
<name>A0A1G9DVY4_9BACT</name>
<dbReference type="InterPro" id="IPR019734">
    <property type="entry name" value="TPR_rpt"/>
</dbReference>
<dbReference type="InterPro" id="IPR011990">
    <property type="entry name" value="TPR-like_helical_dom_sf"/>
</dbReference>
<evidence type="ECO:0000313" key="3">
    <source>
        <dbReference type="Proteomes" id="UP000198510"/>
    </source>
</evidence>
<dbReference type="OrthoDB" id="9814220at2"/>
<feature type="repeat" description="TPR" evidence="1">
    <location>
        <begin position="429"/>
        <end position="462"/>
    </location>
</feature>
<dbReference type="Pfam" id="PF13432">
    <property type="entry name" value="TPR_16"/>
    <property type="match status" value="2"/>
</dbReference>
<dbReference type="STRING" id="1075417.SAMN05421823_103268"/>
<organism evidence="2 3">
    <name type="scientific">Catalinimonas alkaloidigena</name>
    <dbReference type="NCBI Taxonomy" id="1075417"/>
    <lineage>
        <taxon>Bacteria</taxon>
        <taxon>Pseudomonadati</taxon>
        <taxon>Bacteroidota</taxon>
        <taxon>Cytophagia</taxon>
        <taxon>Cytophagales</taxon>
        <taxon>Catalimonadaceae</taxon>
        <taxon>Catalinimonas</taxon>
    </lineage>
</organism>
<dbReference type="SMART" id="SM00028">
    <property type="entry name" value="TPR"/>
    <property type="match status" value="7"/>
</dbReference>
<dbReference type="Gene3D" id="1.25.40.10">
    <property type="entry name" value="Tetratricopeptide repeat domain"/>
    <property type="match status" value="4"/>
</dbReference>
<keyword evidence="1" id="KW-0802">TPR repeat</keyword>
<dbReference type="PANTHER" id="PTHR12558">
    <property type="entry name" value="CELL DIVISION CYCLE 16,23,27"/>
    <property type="match status" value="1"/>
</dbReference>
<dbReference type="Pfam" id="PF13181">
    <property type="entry name" value="TPR_8"/>
    <property type="match status" value="1"/>
</dbReference>
<sequence length="579" mass="66337">MARTKALLLSSLLTILSIVVTPVYAQKNRQKKSGETSVAYDQRDSEEYFMEGMKQYMLGTYDRALSFFEKALKLTPDNAAIHYMIGETKARQGAFDEAILSAAKALELDEENAYYYVLLAQLYEKNEMVPEALKVYQRLTKKFPEEGEYYFPLAAGYLFQGKYDEALKAYEKIQKIYGINEEIIRQKQQIYLRQNKLDEAIAESRKLIEAFPDEPTYVVSLAEMLVANDKYQEAADLLEKLTTQSSESPPRVRLILAEIYKSEGNNKAYLEQIKEGFSDPDLDIDYKIRVLVGYLDKLESDQDKEEALTLGKVTVETHPDDPKSYAMYGDLLSLSGNFREARDNYVLSTKLDNTKYNVWEQIIRLDHEKLHEFDSLAAHADAALELFPNQAIFWFYSGLGNYLSQNVRKARASLEQSKKLVAGDSPIRVPVHQLLGDIYQEMEEFDKSAQEYEAVLAVDPNNATVLNNYSYYLSLRKEKLDKARSMGKKLVEEHPNDATYLDTYGWVLYVSGDYKNARTYLEKAAKNTNSGIIVEHYGDVLFKTGETQEAVTQWKRAKKLGGELTEQIDRKIADGKLYE</sequence>
<evidence type="ECO:0000256" key="1">
    <source>
        <dbReference type="PROSITE-ProRule" id="PRU00339"/>
    </source>
</evidence>
<dbReference type="Pfam" id="PF14559">
    <property type="entry name" value="TPR_19"/>
    <property type="match status" value="1"/>
</dbReference>
<keyword evidence="3" id="KW-1185">Reference proteome</keyword>
<dbReference type="AlphaFoldDB" id="A0A1G9DVY4"/>
<feature type="repeat" description="TPR" evidence="1">
    <location>
        <begin position="79"/>
        <end position="112"/>
    </location>
</feature>
<dbReference type="PROSITE" id="PS50293">
    <property type="entry name" value="TPR_REGION"/>
    <property type="match status" value="1"/>
</dbReference>
<gene>
    <name evidence="2" type="ORF">SAMN05421823_103268</name>
</gene>
<proteinExistence type="predicted"/>
<dbReference type="Proteomes" id="UP000198510">
    <property type="component" value="Unassembled WGS sequence"/>
</dbReference>
<dbReference type="PANTHER" id="PTHR12558:SF13">
    <property type="entry name" value="CELL DIVISION CYCLE PROTEIN 27 HOMOLOG"/>
    <property type="match status" value="1"/>
</dbReference>